<organism evidence="1 2">
    <name type="scientific">Pseudolactococcus piscium</name>
    <dbReference type="NCBI Taxonomy" id="1364"/>
    <lineage>
        <taxon>Bacteria</taxon>
        <taxon>Bacillati</taxon>
        <taxon>Bacillota</taxon>
        <taxon>Bacilli</taxon>
        <taxon>Lactobacillales</taxon>
        <taxon>Streptococcaceae</taxon>
        <taxon>Pseudolactococcus</taxon>
    </lineage>
</organism>
<dbReference type="EMBL" id="JXJW01000034">
    <property type="protein sequence ID" value="PCS04310.1"/>
    <property type="molecule type" value="Genomic_DNA"/>
</dbReference>
<dbReference type="AlphaFoldDB" id="A0A2A5RUJ8"/>
<comment type="caution">
    <text evidence="1">The sequence shown here is derived from an EMBL/GenBank/DDBJ whole genome shotgun (WGS) entry which is preliminary data.</text>
</comment>
<protein>
    <recommendedName>
        <fullName evidence="3">DUF4176 domain-containing protein</fullName>
    </recommendedName>
</protein>
<name>A0A2A5RUJ8_9LACT</name>
<dbReference type="Pfam" id="PF13780">
    <property type="entry name" value="DUF4176"/>
    <property type="match status" value="1"/>
</dbReference>
<dbReference type="RefSeq" id="WP_096815392.1">
    <property type="nucleotide sequence ID" value="NZ_JXJW01000034.1"/>
</dbReference>
<dbReference type="Proteomes" id="UP000218282">
    <property type="component" value="Unassembled WGS sequence"/>
</dbReference>
<reference evidence="1 2" key="1">
    <citation type="submission" date="2014-12" db="EMBL/GenBank/DDBJ databases">
        <title>Draft genome sequences of 10 type strains of Lactococcus.</title>
        <authorList>
            <person name="Sun Z."/>
            <person name="Zhong Z."/>
            <person name="Liu W."/>
            <person name="Zhang W."/>
            <person name="Zhang H."/>
        </authorList>
    </citation>
    <scope>NUCLEOTIDE SEQUENCE [LARGE SCALE GENOMIC DNA]</scope>
    <source>
        <strain evidence="1 2">DSM 6634</strain>
    </source>
</reference>
<gene>
    <name evidence="1" type="ORF">RU86_GL001644</name>
</gene>
<dbReference type="InterPro" id="IPR025233">
    <property type="entry name" value="DUF4176"/>
</dbReference>
<proteinExistence type="predicted"/>
<evidence type="ECO:0000313" key="2">
    <source>
        <dbReference type="Proteomes" id="UP000218282"/>
    </source>
</evidence>
<keyword evidence="2" id="KW-1185">Reference proteome</keyword>
<sequence length="89" mass="10163">MSNKEQKLNYLALGSVILLEGGEKRLIIIGRRQISSETKKAFDYVGVLFPEGYQSSENLYLFNHSDIESIFQLGLVDNEELNYQAFLSE</sequence>
<accession>A0A2A5RUJ8</accession>
<evidence type="ECO:0000313" key="1">
    <source>
        <dbReference type="EMBL" id="PCS04310.1"/>
    </source>
</evidence>
<evidence type="ECO:0008006" key="3">
    <source>
        <dbReference type="Google" id="ProtNLM"/>
    </source>
</evidence>